<dbReference type="Gene3D" id="3.40.50.300">
    <property type="entry name" value="P-loop containing nucleotide triphosphate hydrolases"/>
    <property type="match status" value="1"/>
</dbReference>
<feature type="compositionally biased region" description="Gly residues" evidence="4">
    <location>
        <begin position="74"/>
        <end position="91"/>
    </location>
</feature>
<organism evidence="6 7">
    <name type="scientific">Streptomyces chlorus</name>
    <dbReference type="NCBI Taxonomy" id="887452"/>
    <lineage>
        <taxon>Bacteria</taxon>
        <taxon>Bacillati</taxon>
        <taxon>Actinomycetota</taxon>
        <taxon>Actinomycetes</taxon>
        <taxon>Kitasatosporales</taxon>
        <taxon>Streptomycetaceae</taxon>
        <taxon>Streptomyces</taxon>
    </lineage>
</organism>
<feature type="compositionally biased region" description="Pro residues" evidence="4">
    <location>
        <begin position="369"/>
        <end position="387"/>
    </location>
</feature>
<dbReference type="InterPro" id="IPR027417">
    <property type="entry name" value="P-loop_NTPase"/>
</dbReference>
<dbReference type="PANTHER" id="PTHR23073">
    <property type="entry name" value="26S PROTEASOME REGULATORY SUBUNIT"/>
    <property type="match status" value="1"/>
</dbReference>
<evidence type="ECO:0000256" key="4">
    <source>
        <dbReference type="SAM" id="MobiDB-lite"/>
    </source>
</evidence>
<name>A0ABW1DX86_9ACTN</name>
<dbReference type="Pfam" id="PF00004">
    <property type="entry name" value="AAA"/>
    <property type="match status" value="1"/>
</dbReference>
<dbReference type="InterPro" id="IPR054472">
    <property type="entry name" value="WHD"/>
</dbReference>
<dbReference type="EMBL" id="JBHSOA010000028">
    <property type="protein sequence ID" value="MFC5852930.1"/>
    <property type="molecule type" value="Genomic_DNA"/>
</dbReference>
<protein>
    <submittedName>
        <fullName evidence="6">ATP-binding protein</fullName>
    </submittedName>
</protein>
<evidence type="ECO:0000256" key="3">
    <source>
        <dbReference type="ARBA" id="ARBA00022840"/>
    </source>
</evidence>
<dbReference type="InterPro" id="IPR003593">
    <property type="entry name" value="AAA+_ATPase"/>
</dbReference>
<sequence>MNSYDHDPAEALLEHVLRLRERVALLVEHRAAGDPTADDPLRGLYLSEEAVRHHLRTSPHLPPAAPDAYDDSGDSGGLGGLGGPEGDGGELPGDRLGPLARRLGLRPLEVSVLLVALAPDLDRSFEPLYGYLNDDVGRRRATVGLALDLCGAPVHRPEVRAVFHSSAPLRSLALLGVDEPERPFLSRSLRVPGRLLAHLLGDDTPDPSLAGRVRPLTVPATADGSGGDTFAGRLAARLAAAPLTVYLREHRDGEGLVHAARALPGGALHYSPQGPHAEEPLGALLREARLRDRAVVVSPLPDDPGALVRALSVPDVPVVFTGSRPYDPEWCDHDPLVLDAPRLGAGAVDTWSAALHAGADPDVRTGTPAGPPDPAGPPASAGPPDPAGPLASAGPPDPAGPSASAGPPDPAGPPALSTPAGPGGSLGFDLAATVAPYHLSADRVLRAARAARGLAAFDGTALTADHLRLAARQQSASGLERHARRIRPAVDWSDLVLPEAPLTRLRELAQRARHRDRVLGDWRLSAGGGRGRGVLGLFAGESGTGKTLSAEVVAAELGLDMYVVRLSSVVDKYVGETEKNLERIFSEADRTDAVLLFDEADAVFGKRSEVKDSHDRYANMESAYLLQRLESFDGIALLTTNLRANIDEAFTRRLDLVVDFPFPDAGQRFALWRHSLSHVPCADGIDPHRVARDFDLAGGSIRSAVVTAAYAAADRDGRVTTADLLEGARREYRKAGRLVPGEGTW</sequence>
<comment type="similarity">
    <text evidence="1">Belongs to the AAA ATPase family.</text>
</comment>
<comment type="caution">
    <text evidence="6">The sequence shown here is derived from an EMBL/GenBank/DDBJ whole genome shotgun (WGS) entry which is preliminary data.</text>
</comment>
<evidence type="ECO:0000259" key="5">
    <source>
        <dbReference type="SMART" id="SM00382"/>
    </source>
</evidence>
<dbReference type="Proteomes" id="UP001596180">
    <property type="component" value="Unassembled WGS sequence"/>
</dbReference>
<evidence type="ECO:0000313" key="7">
    <source>
        <dbReference type="Proteomes" id="UP001596180"/>
    </source>
</evidence>
<dbReference type="InterPro" id="IPR050221">
    <property type="entry name" value="26S_Proteasome_ATPase"/>
</dbReference>
<evidence type="ECO:0000256" key="2">
    <source>
        <dbReference type="ARBA" id="ARBA00022741"/>
    </source>
</evidence>
<keyword evidence="7" id="KW-1185">Reference proteome</keyword>
<proteinExistence type="inferred from homology"/>
<dbReference type="Pfam" id="PF22977">
    <property type="entry name" value="WHD"/>
    <property type="match status" value="1"/>
</dbReference>
<feature type="domain" description="AAA+ ATPase" evidence="5">
    <location>
        <begin position="532"/>
        <end position="664"/>
    </location>
</feature>
<feature type="region of interest" description="Disordered" evidence="4">
    <location>
        <begin position="358"/>
        <end position="422"/>
    </location>
</feature>
<dbReference type="GO" id="GO:0005524">
    <property type="term" value="F:ATP binding"/>
    <property type="evidence" value="ECO:0007669"/>
    <property type="project" value="UniProtKB-KW"/>
</dbReference>
<dbReference type="SUPFAM" id="SSF52540">
    <property type="entry name" value="P-loop containing nucleoside triphosphate hydrolases"/>
    <property type="match status" value="1"/>
</dbReference>
<reference evidence="7" key="1">
    <citation type="journal article" date="2019" name="Int. J. Syst. Evol. Microbiol.">
        <title>The Global Catalogue of Microorganisms (GCM) 10K type strain sequencing project: providing services to taxonomists for standard genome sequencing and annotation.</title>
        <authorList>
            <consortium name="The Broad Institute Genomics Platform"/>
            <consortium name="The Broad Institute Genome Sequencing Center for Infectious Disease"/>
            <person name="Wu L."/>
            <person name="Ma J."/>
        </authorList>
    </citation>
    <scope>NUCLEOTIDE SEQUENCE [LARGE SCALE GENOMIC DNA]</scope>
    <source>
        <strain evidence="7">JCM 10411</strain>
    </source>
</reference>
<evidence type="ECO:0000313" key="6">
    <source>
        <dbReference type="EMBL" id="MFC5852930.1"/>
    </source>
</evidence>
<feature type="compositionally biased region" description="Low complexity" evidence="4">
    <location>
        <begin position="388"/>
        <end position="406"/>
    </location>
</feature>
<gene>
    <name evidence="6" type="ORF">ACFPZI_14105</name>
</gene>
<keyword evidence="3 6" id="KW-0067">ATP-binding</keyword>
<dbReference type="SMART" id="SM00382">
    <property type="entry name" value="AAA"/>
    <property type="match status" value="1"/>
</dbReference>
<dbReference type="CDD" id="cd19481">
    <property type="entry name" value="RecA-like_protease"/>
    <property type="match status" value="1"/>
</dbReference>
<dbReference type="RefSeq" id="WP_381363020.1">
    <property type="nucleotide sequence ID" value="NZ_JBHSOA010000028.1"/>
</dbReference>
<feature type="region of interest" description="Disordered" evidence="4">
    <location>
        <begin position="55"/>
        <end position="95"/>
    </location>
</feature>
<keyword evidence="2" id="KW-0547">Nucleotide-binding</keyword>
<accession>A0ABW1DX86</accession>
<dbReference type="InterPro" id="IPR003959">
    <property type="entry name" value="ATPase_AAA_core"/>
</dbReference>
<evidence type="ECO:0000256" key="1">
    <source>
        <dbReference type="ARBA" id="ARBA00006914"/>
    </source>
</evidence>